<dbReference type="CDD" id="cd02019">
    <property type="entry name" value="NK"/>
    <property type="match status" value="1"/>
</dbReference>
<dbReference type="InterPro" id="IPR052922">
    <property type="entry name" value="Cytidylate_Kinase-2"/>
</dbReference>
<dbReference type="AlphaFoldDB" id="A0A7L6N599"/>
<accession>A0A7L6N599</accession>
<dbReference type="Gene3D" id="3.40.50.300">
    <property type="entry name" value="P-loop containing nucleotide triphosphate hydrolases"/>
    <property type="match status" value="1"/>
</dbReference>
<organism evidence="1 2">
    <name type="scientific">Hujiaoplasma nucleasis</name>
    <dbReference type="NCBI Taxonomy" id="2725268"/>
    <lineage>
        <taxon>Bacteria</taxon>
        <taxon>Bacillati</taxon>
        <taxon>Mycoplasmatota</taxon>
        <taxon>Mollicutes</taxon>
        <taxon>Candidatus Izemoplasmatales</taxon>
        <taxon>Hujiaoplasmataceae</taxon>
        <taxon>Hujiaoplasma</taxon>
    </lineage>
</organism>
<keyword evidence="2" id="KW-1185">Reference proteome</keyword>
<gene>
    <name evidence="1" type="ORF">HF295_07305</name>
</gene>
<sequence length="175" mass="21352">MKISIIGYSGSGKSSFATKLSEKYHIVATYMDKYHFEPGWVERDTHLRNQMLEEVIKKDQWIIDGNYSKILKERFELADQIFIFNFNRFKCLYGALIRRIKYRNKTRRSMTEGNNEKLDLEFIIWILFKSRTKNRRLYYQNLKELFPQKVLEFKKRKQVNKYLESINIYDFKEKS</sequence>
<dbReference type="Proteomes" id="UP000512167">
    <property type="component" value="Chromosome"/>
</dbReference>
<protein>
    <submittedName>
        <fullName evidence="1">DNA topology modulation protein FlaR</fullName>
    </submittedName>
</protein>
<dbReference type="InterPro" id="IPR027417">
    <property type="entry name" value="P-loop_NTPase"/>
</dbReference>
<dbReference type="PANTHER" id="PTHR37816:SF3">
    <property type="entry name" value="MODULATES DNA TOPOLOGY"/>
    <property type="match status" value="1"/>
</dbReference>
<dbReference type="SUPFAM" id="SSF52540">
    <property type="entry name" value="P-loop containing nucleoside triphosphate hydrolases"/>
    <property type="match status" value="1"/>
</dbReference>
<evidence type="ECO:0000313" key="2">
    <source>
        <dbReference type="Proteomes" id="UP000512167"/>
    </source>
</evidence>
<dbReference type="KEGG" id="tbk:HF295_07305"/>
<dbReference type="RefSeq" id="WP_312031509.1">
    <property type="nucleotide sequence ID" value="NZ_CP051151.1"/>
</dbReference>
<evidence type="ECO:0000313" key="1">
    <source>
        <dbReference type="EMBL" id="QLY40662.1"/>
    </source>
</evidence>
<dbReference type="EMBL" id="CP051151">
    <property type="protein sequence ID" value="QLY40662.1"/>
    <property type="molecule type" value="Genomic_DNA"/>
</dbReference>
<name>A0A7L6N599_9MOLU</name>
<dbReference type="PANTHER" id="PTHR37816">
    <property type="entry name" value="YALI0E33011P"/>
    <property type="match status" value="1"/>
</dbReference>
<reference evidence="1 2" key="1">
    <citation type="submission" date="2020-04" db="EMBL/GenBank/DDBJ databases">
        <authorList>
            <person name="Zheng R.K."/>
            <person name="Sun C.M."/>
        </authorList>
    </citation>
    <scope>NUCLEOTIDE SEQUENCE [LARGE SCALE GENOMIC DNA]</scope>
    <source>
        <strain evidence="2">zrk29</strain>
    </source>
</reference>
<proteinExistence type="predicted"/>